<accession>A0A6C0F6K2</accession>
<name>A0A6C0F6K2_9ZZZZ</name>
<proteinExistence type="predicted"/>
<feature type="region of interest" description="Disordered" evidence="1">
    <location>
        <begin position="1"/>
        <end position="62"/>
    </location>
</feature>
<dbReference type="EMBL" id="MN739010">
    <property type="protein sequence ID" value="QHT34785.1"/>
    <property type="molecule type" value="Genomic_DNA"/>
</dbReference>
<evidence type="ECO:0000256" key="1">
    <source>
        <dbReference type="SAM" id="MobiDB-lite"/>
    </source>
</evidence>
<protein>
    <submittedName>
        <fullName evidence="2">Uncharacterized protein</fullName>
    </submittedName>
</protein>
<dbReference type="AlphaFoldDB" id="A0A6C0F6K2"/>
<evidence type="ECO:0000313" key="2">
    <source>
        <dbReference type="EMBL" id="QHT34785.1"/>
    </source>
</evidence>
<feature type="compositionally biased region" description="Basic residues" evidence="1">
    <location>
        <begin position="1"/>
        <end position="25"/>
    </location>
</feature>
<feature type="compositionally biased region" description="Polar residues" evidence="1">
    <location>
        <begin position="36"/>
        <end position="51"/>
    </location>
</feature>
<sequence>MGKKTKHMKKRSTRRKTLRRRKSRKGGGDSQALAMPSSSFGRFVGSPSNSADPWYAESGKGK</sequence>
<organism evidence="2">
    <name type="scientific">viral metagenome</name>
    <dbReference type="NCBI Taxonomy" id="1070528"/>
    <lineage>
        <taxon>unclassified sequences</taxon>
        <taxon>metagenomes</taxon>
        <taxon>organismal metagenomes</taxon>
    </lineage>
</organism>
<reference evidence="2" key="1">
    <citation type="journal article" date="2020" name="Nature">
        <title>Giant virus diversity and host interactions through global metagenomics.</title>
        <authorList>
            <person name="Schulz F."/>
            <person name="Roux S."/>
            <person name="Paez-Espino D."/>
            <person name="Jungbluth S."/>
            <person name="Walsh D.A."/>
            <person name="Denef V.J."/>
            <person name="McMahon K.D."/>
            <person name="Konstantinidis K.T."/>
            <person name="Eloe-Fadrosh E.A."/>
            <person name="Kyrpides N.C."/>
            <person name="Woyke T."/>
        </authorList>
    </citation>
    <scope>NUCLEOTIDE SEQUENCE</scope>
    <source>
        <strain evidence="2">GVMAG-M-3300009164-40</strain>
    </source>
</reference>